<feature type="compositionally biased region" description="Polar residues" evidence="1">
    <location>
        <begin position="179"/>
        <end position="189"/>
    </location>
</feature>
<dbReference type="InterPro" id="IPR012466">
    <property type="entry name" value="NECAP_PHear"/>
</dbReference>
<accession>A0A0B2X329</accession>
<evidence type="ECO:0000259" key="2">
    <source>
        <dbReference type="Pfam" id="PF07933"/>
    </source>
</evidence>
<gene>
    <name evidence="3" type="ORF">MAM_02642</name>
</gene>
<dbReference type="STRING" id="1081103.A0A0B2X329"/>
<feature type="compositionally biased region" description="Basic and acidic residues" evidence="1">
    <location>
        <begin position="249"/>
        <end position="264"/>
    </location>
</feature>
<feature type="compositionally biased region" description="Basic and acidic residues" evidence="1">
    <location>
        <begin position="159"/>
        <end position="177"/>
    </location>
</feature>
<dbReference type="EMBL" id="AZHE01000004">
    <property type="protein sequence ID" value="KHN99789.1"/>
    <property type="molecule type" value="Genomic_DNA"/>
</dbReference>
<reference evidence="3 4" key="1">
    <citation type="journal article" date="2014" name="Proc. Natl. Acad. Sci. U.S.A.">
        <title>Trajectory and genomic determinants of fungal-pathogen speciation and host adaptation.</title>
        <authorList>
            <person name="Hu X."/>
            <person name="Xiao G."/>
            <person name="Zheng P."/>
            <person name="Shang Y."/>
            <person name="Su Y."/>
            <person name="Zhang X."/>
            <person name="Liu X."/>
            <person name="Zhan S."/>
            <person name="St Leger R.J."/>
            <person name="Wang C."/>
        </authorList>
    </citation>
    <scope>NUCLEOTIDE SEQUENCE [LARGE SCALE GENOMIC DNA]</scope>
    <source>
        <strain evidence="3 4">ARSEF 1941</strain>
    </source>
</reference>
<dbReference type="PANTHER" id="PTHR12847">
    <property type="entry name" value="ATP-BINDING CASSETTE ABC TRANSPORTER-RELATED"/>
    <property type="match status" value="1"/>
</dbReference>
<comment type="caution">
    <text evidence="3">The sequence shown here is derived from an EMBL/GenBank/DDBJ whole genome shotgun (WGS) entry which is preliminary data.</text>
</comment>
<dbReference type="AlphaFoldDB" id="A0A0B2X329"/>
<dbReference type="OrthoDB" id="10265489at2759"/>
<dbReference type="PANTHER" id="PTHR12847:SF9">
    <property type="entry name" value="NECAP-LIKE PROTEIN CG9132"/>
    <property type="match status" value="1"/>
</dbReference>
<dbReference type="Proteomes" id="UP000030816">
    <property type="component" value="Unassembled WGS sequence"/>
</dbReference>
<dbReference type="SUPFAM" id="SSF50729">
    <property type="entry name" value="PH domain-like"/>
    <property type="match status" value="1"/>
</dbReference>
<protein>
    <submittedName>
        <fullName evidence="3">Adaptin ear-binding coat-associated protein 2</fullName>
    </submittedName>
</protein>
<dbReference type="GO" id="GO:0006897">
    <property type="term" value="P:endocytosis"/>
    <property type="evidence" value="ECO:0007669"/>
    <property type="project" value="InterPro"/>
</dbReference>
<organism evidence="3 4">
    <name type="scientific">Metarhizium album (strain ARSEF 1941)</name>
    <dbReference type="NCBI Taxonomy" id="1081103"/>
    <lineage>
        <taxon>Eukaryota</taxon>
        <taxon>Fungi</taxon>
        <taxon>Dikarya</taxon>
        <taxon>Ascomycota</taxon>
        <taxon>Pezizomycotina</taxon>
        <taxon>Sordariomycetes</taxon>
        <taxon>Hypocreomycetidae</taxon>
        <taxon>Hypocreales</taxon>
        <taxon>Clavicipitaceae</taxon>
        <taxon>Metarhizium</taxon>
    </lineage>
</organism>
<dbReference type="CDD" id="cd13228">
    <property type="entry name" value="PHear_NECAP"/>
    <property type="match status" value="1"/>
</dbReference>
<dbReference type="Pfam" id="PF07933">
    <property type="entry name" value="DUF1681"/>
    <property type="match status" value="1"/>
</dbReference>
<dbReference type="HOGENOM" id="CLU_069884_0_0_1"/>
<feature type="domain" description="NECAP PHear" evidence="2">
    <location>
        <begin position="17"/>
        <end position="186"/>
    </location>
</feature>
<dbReference type="GO" id="GO:0030125">
    <property type="term" value="C:clathrin vesicle coat"/>
    <property type="evidence" value="ECO:0007669"/>
    <property type="project" value="TreeGrafter"/>
</dbReference>
<dbReference type="Gene3D" id="2.30.29.30">
    <property type="entry name" value="Pleckstrin-homology domain (PH domain)/Phosphotyrosine-binding domain (PTB)"/>
    <property type="match status" value="1"/>
</dbReference>
<feature type="region of interest" description="Disordered" evidence="1">
    <location>
        <begin position="159"/>
        <end position="264"/>
    </location>
</feature>
<dbReference type="GeneID" id="63737097"/>
<dbReference type="RefSeq" id="XP_040680855.1">
    <property type="nucleotide sequence ID" value="XM_040821441.1"/>
</dbReference>
<evidence type="ECO:0000256" key="1">
    <source>
        <dbReference type="SAM" id="MobiDB-lite"/>
    </source>
</evidence>
<name>A0A0B2X329_METAS</name>
<proteinExistence type="predicted"/>
<sequence length="264" mass="28490">MDLTDPVTRQPLPEDAIQRILFTCRNVHVYRIPPLASMAGHAAASWTADPSRDIFKANLRVVETSFESPATDGGQGQSMLRVDLVLEDPSTGEVFAAAPYTHGSVVEPVVDSARYFALTVRDPQGRKAVIGIGFEDRSEASELCIVLQTARRGLGLEDAGARKSEARQEEKDYRLKEGQTITVNFGSKSATRRRLHESPGTSDPAALQSFALPPPPSTASALDGSQQPGGGFSLPPPPSAQDVKRKRQSLRDLGFDDGKFGEFA</sequence>
<keyword evidence="4" id="KW-1185">Reference proteome</keyword>
<evidence type="ECO:0000313" key="4">
    <source>
        <dbReference type="Proteomes" id="UP000030816"/>
    </source>
</evidence>
<evidence type="ECO:0000313" key="3">
    <source>
        <dbReference type="EMBL" id="KHN99789.1"/>
    </source>
</evidence>
<dbReference type="InterPro" id="IPR011993">
    <property type="entry name" value="PH-like_dom_sf"/>
</dbReference>